<sequence length="280" mass="31335">MEKLQTIQLLIFTGQTISRMSHYFLKDKAVKIFVVMASFFVANALIAECIGGKLFSLETLLGMPVHPFSLLGEDGLTYTLTCGVLLWPLEFVMTDIVNEYFGPKAVRRISYIAVSLIAYAFAMFYLALRVPPDQSFWAGSMRAAGIPDMQIAFDSVLGQGMWIIAGSIAAFLLSQIIDVWVFHRIKRVTGEKKVWLRATGSTIVSQFFDSFVVLFIAFHIGKDWSMQRVLAICLVNYSYKAIMALVLTPVIYAVEYFIEKYLGAERVAALKKAAMGLEAE</sequence>
<keyword evidence="1" id="KW-0813">Transport</keyword>
<feature type="transmembrane region" description="Helical" evidence="1">
    <location>
        <begin position="75"/>
        <end position="97"/>
    </location>
</feature>
<accession>A0ABP8MN43</accession>
<dbReference type="NCBIfam" id="TIGR00697">
    <property type="entry name" value="queuosine precursor transporter"/>
    <property type="match status" value="1"/>
</dbReference>
<protein>
    <recommendedName>
        <fullName evidence="1">Probable queuosine precursor transporter</fullName>
        <shortName evidence="1">Q precursor transporter</shortName>
    </recommendedName>
</protein>
<keyword evidence="3" id="KW-1185">Reference proteome</keyword>
<feature type="transmembrane region" description="Helical" evidence="1">
    <location>
        <begin position="237"/>
        <end position="258"/>
    </location>
</feature>
<reference evidence="3" key="1">
    <citation type="journal article" date="2019" name="Int. J. Syst. Evol. Microbiol.">
        <title>The Global Catalogue of Microorganisms (GCM) 10K type strain sequencing project: providing services to taxonomists for standard genome sequencing and annotation.</title>
        <authorList>
            <consortium name="The Broad Institute Genomics Platform"/>
            <consortium name="The Broad Institute Genome Sequencing Center for Infectious Disease"/>
            <person name="Wu L."/>
            <person name="Ma J."/>
        </authorList>
    </citation>
    <scope>NUCLEOTIDE SEQUENCE [LARGE SCALE GENOMIC DNA]</scope>
    <source>
        <strain evidence="3">JCM 31921</strain>
    </source>
</reference>
<comment type="caution">
    <text evidence="2">The sequence shown here is derived from an EMBL/GenBank/DDBJ whole genome shotgun (WGS) entry which is preliminary data.</text>
</comment>
<gene>
    <name evidence="2" type="ORF">GCM10023092_11160</name>
</gene>
<keyword evidence="1" id="KW-0472">Membrane</keyword>
<feature type="transmembrane region" description="Helical" evidence="1">
    <location>
        <begin position="29"/>
        <end position="55"/>
    </location>
</feature>
<dbReference type="EMBL" id="BAABEZ010000014">
    <property type="protein sequence ID" value="GAA4452331.1"/>
    <property type="molecule type" value="Genomic_DNA"/>
</dbReference>
<feature type="transmembrane region" description="Helical" evidence="1">
    <location>
        <begin position="109"/>
        <end position="128"/>
    </location>
</feature>
<comment type="function">
    <text evidence="1">Involved in the import of queuosine (Q) precursors, required for Q precursor salvage.</text>
</comment>
<keyword evidence="1" id="KW-1003">Cell membrane</keyword>
<dbReference type="PANTHER" id="PTHR34300">
    <property type="entry name" value="QUEUOSINE PRECURSOR TRANSPORTER-RELATED"/>
    <property type="match status" value="1"/>
</dbReference>
<dbReference type="InterPro" id="IPR003744">
    <property type="entry name" value="YhhQ"/>
</dbReference>
<feature type="transmembrane region" description="Helical" evidence="1">
    <location>
        <begin position="194"/>
        <end position="217"/>
    </location>
</feature>
<organism evidence="2 3">
    <name type="scientific">Rurimicrobium arvi</name>
    <dbReference type="NCBI Taxonomy" id="2049916"/>
    <lineage>
        <taxon>Bacteria</taxon>
        <taxon>Pseudomonadati</taxon>
        <taxon>Bacteroidota</taxon>
        <taxon>Chitinophagia</taxon>
        <taxon>Chitinophagales</taxon>
        <taxon>Chitinophagaceae</taxon>
        <taxon>Rurimicrobium</taxon>
    </lineage>
</organism>
<feature type="transmembrane region" description="Helical" evidence="1">
    <location>
        <begin position="161"/>
        <end position="182"/>
    </location>
</feature>
<dbReference type="Proteomes" id="UP001501410">
    <property type="component" value="Unassembled WGS sequence"/>
</dbReference>
<dbReference type="Pfam" id="PF02592">
    <property type="entry name" value="Vut_1"/>
    <property type="match status" value="1"/>
</dbReference>
<evidence type="ECO:0000313" key="2">
    <source>
        <dbReference type="EMBL" id="GAA4452331.1"/>
    </source>
</evidence>
<comment type="subcellular location">
    <subcellularLocation>
        <location evidence="1">Cell membrane</location>
        <topology evidence="1">Multi-pass membrane protein</topology>
    </subcellularLocation>
</comment>
<dbReference type="HAMAP" id="MF_02088">
    <property type="entry name" value="Q_prec_transport"/>
    <property type="match status" value="1"/>
</dbReference>
<keyword evidence="1" id="KW-0812">Transmembrane</keyword>
<name>A0ABP8MN43_9BACT</name>
<keyword evidence="1" id="KW-1133">Transmembrane helix</keyword>
<dbReference type="PANTHER" id="PTHR34300:SF2">
    <property type="entry name" value="QUEUOSINE PRECURSOR TRANSPORTER-RELATED"/>
    <property type="match status" value="1"/>
</dbReference>
<evidence type="ECO:0000256" key="1">
    <source>
        <dbReference type="HAMAP-Rule" id="MF_02088"/>
    </source>
</evidence>
<evidence type="ECO:0000313" key="3">
    <source>
        <dbReference type="Proteomes" id="UP001501410"/>
    </source>
</evidence>
<comment type="similarity">
    <text evidence="1">Belongs to the vitamin uptake transporter (VUT/ECF) (TC 2.A.88) family. Q precursor transporter subfamily.</text>
</comment>
<proteinExistence type="inferred from homology"/>